<protein>
    <recommendedName>
        <fullName evidence="4">Alpha/beta hydrolase fold-3 domain-containing protein</fullName>
    </recommendedName>
</protein>
<dbReference type="OrthoDB" id="2152029at2759"/>
<dbReference type="InterPro" id="IPR033140">
    <property type="entry name" value="Lipase_GDXG_put_SER_AS"/>
</dbReference>
<dbReference type="Proteomes" id="UP000256645">
    <property type="component" value="Unassembled WGS sequence"/>
</dbReference>
<gene>
    <name evidence="5" type="ORF">BP6252_10403</name>
</gene>
<dbReference type="PROSITE" id="PS01174">
    <property type="entry name" value="LIPASE_GDXG_SER"/>
    <property type="match status" value="1"/>
</dbReference>
<keyword evidence="2" id="KW-0378">Hydrolase</keyword>
<dbReference type="SUPFAM" id="SSF53474">
    <property type="entry name" value="alpha/beta-Hydrolases"/>
    <property type="match status" value="1"/>
</dbReference>
<dbReference type="PANTHER" id="PTHR48081">
    <property type="entry name" value="AB HYDROLASE SUPERFAMILY PROTEIN C4A8.06C"/>
    <property type="match status" value="1"/>
</dbReference>
<sequence length="376" mass="41148">MAVPEKSPGQPSLTFAERLDLIPAIASILGAALYAAITGPFRGSWGAHTYRHHITHALLRKVHSPQPNLQPASKSSSSWLTLGSALQYLTAPFHAIYEKWCQKAGTDPEYVVFPSGCRAFWVGHKTATNIIVYFHGGGFSLDGTPGHLHFWSSVQTDLTSAGQSTAVLFVEYTLVPYATYPIQIREGIEAVQYVLTDLRRAPSSITLSGDSAGANLCLAILSHVMHPNPDLPTMHLTQPFKALILVAPWVTFEIEQPSSERNAHKDIFKPAMGVQWGADYLAGRATSAYAEALLAPAAWWRDAMVEGVLTVAGAEEILVDPISLWAEKFQSVNPGVLTYVVAKNEGHVAPFIEWELGDTAETVQGEAIRSWMKWRF</sequence>
<feature type="domain" description="Alpha/beta hydrolase fold-3" evidence="4">
    <location>
        <begin position="131"/>
        <end position="348"/>
    </location>
</feature>
<evidence type="ECO:0000256" key="3">
    <source>
        <dbReference type="PROSITE-ProRule" id="PRU10038"/>
    </source>
</evidence>
<comment type="similarity">
    <text evidence="1">Belongs to the 'GDXG' lipolytic enzyme family.</text>
</comment>
<evidence type="ECO:0000259" key="4">
    <source>
        <dbReference type="Pfam" id="PF07859"/>
    </source>
</evidence>
<organism evidence="5 6">
    <name type="scientific">Coleophoma cylindrospora</name>
    <dbReference type="NCBI Taxonomy" id="1849047"/>
    <lineage>
        <taxon>Eukaryota</taxon>
        <taxon>Fungi</taxon>
        <taxon>Dikarya</taxon>
        <taxon>Ascomycota</taxon>
        <taxon>Pezizomycotina</taxon>
        <taxon>Leotiomycetes</taxon>
        <taxon>Helotiales</taxon>
        <taxon>Dermateaceae</taxon>
        <taxon>Coleophoma</taxon>
    </lineage>
</organism>
<evidence type="ECO:0000256" key="1">
    <source>
        <dbReference type="ARBA" id="ARBA00010515"/>
    </source>
</evidence>
<dbReference type="InterPro" id="IPR029058">
    <property type="entry name" value="AB_hydrolase_fold"/>
</dbReference>
<feature type="active site" evidence="3">
    <location>
        <position position="211"/>
    </location>
</feature>
<dbReference type="InterPro" id="IPR013094">
    <property type="entry name" value="AB_hydrolase_3"/>
</dbReference>
<dbReference type="PANTHER" id="PTHR48081:SF31">
    <property type="entry name" value="STERYL ACETYL HYDROLASE MUG81-RELATED"/>
    <property type="match status" value="1"/>
</dbReference>
<dbReference type="GO" id="GO:0016787">
    <property type="term" value="F:hydrolase activity"/>
    <property type="evidence" value="ECO:0007669"/>
    <property type="project" value="UniProtKB-KW"/>
</dbReference>
<evidence type="ECO:0000313" key="6">
    <source>
        <dbReference type="Proteomes" id="UP000256645"/>
    </source>
</evidence>
<dbReference type="Gene3D" id="3.40.50.1820">
    <property type="entry name" value="alpha/beta hydrolase"/>
    <property type="match status" value="1"/>
</dbReference>
<dbReference type="EMBL" id="PDLM01000012">
    <property type="protein sequence ID" value="RDW64752.1"/>
    <property type="molecule type" value="Genomic_DNA"/>
</dbReference>
<dbReference type="STRING" id="1849047.A0A3D8QSJ3"/>
<dbReference type="AlphaFoldDB" id="A0A3D8QSJ3"/>
<accession>A0A3D8QSJ3</accession>
<comment type="caution">
    <text evidence="5">The sequence shown here is derived from an EMBL/GenBank/DDBJ whole genome shotgun (WGS) entry which is preliminary data.</text>
</comment>
<name>A0A3D8QSJ3_9HELO</name>
<proteinExistence type="inferred from homology"/>
<evidence type="ECO:0000313" key="5">
    <source>
        <dbReference type="EMBL" id="RDW64752.1"/>
    </source>
</evidence>
<dbReference type="Pfam" id="PF07859">
    <property type="entry name" value="Abhydrolase_3"/>
    <property type="match status" value="1"/>
</dbReference>
<dbReference type="InterPro" id="IPR050300">
    <property type="entry name" value="GDXG_lipolytic_enzyme"/>
</dbReference>
<evidence type="ECO:0000256" key="2">
    <source>
        <dbReference type="ARBA" id="ARBA00022801"/>
    </source>
</evidence>
<reference evidence="5 6" key="1">
    <citation type="journal article" date="2018" name="IMA Fungus">
        <title>IMA Genome-F 9: Draft genome sequence of Annulohypoxylon stygium, Aspergillus mulundensis, Berkeleyomyces basicola (syn. Thielaviopsis basicola), Ceratocystis smalleyi, two Cercospora beticola strains, Coleophoma cylindrospora, Fusarium fracticaudum, Phialophora cf. hyalina, and Morchella septimelata.</title>
        <authorList>
            <person name="Wingfield B.D."/>
            <person name="Bills G.F."/>
            <person name="Dong Y."/>
            <person name="Huang W."/>
            <person name="Nel W.J."/>
            <person name="Swalarsk-Parry B.S."/>
            <person name="Vaghefi N."/>
            <person name="Wilken P.M."/>
            <person name="An Z."/>
            <person name="de Beer Z.W."/>
            <person name="De Vos L."/>
            <person name="Chen L."/>
            <person name="Duong T.A."/>
            <person name="Gao Y."/>
            <person name="Hammerbacher A."/>
            <person name="Kikkert J.R."/>
            <person name="Li Y."/>
            <person name="Li H."/>
            <person name="Li K."/>
            <person name="Li Q."/>
            <person name="Liu X."/>
            <person name="Ma X."/>
            <person name="Naidoo K."/>
            <person name="Pethybridge S.J."/>
            <person name="Sun J."/>
            <person name="Steenkamp E.T."/>
            <person name="van der Nest M.A."/>
            <person name="van Wyk S."/>
            <person name="Wingfield M.J."/>
            <person name="Xiong C."/>
            <person name="Yue Q."/>
            <person name="Zhang X."/>
        </authorList>
    </citation>
    <scope>NUCLEOTIDE SEQUENCE [LARGE SCALE GENOMIC DNA]</scope>
    <source>
        <strain evidence="5 6">BP6252</strain>
    </source>
</reference>
<keyword evidence="6" id="KW-1185">Reference proteome</keyword>